<protein>
    <submittedName>
        <fullName evidence="1">Uncharacterized protein</fullName>
    </submittedName>
</protein>
<organism evidence="1">
    <name type="scientific">marine sediment metagenome</name>
    <dbReference type="NCBI Taxonomy" id="412755"/>
    <lineage>
        <taxon>unclassified sequences</taxon>
        <taxon>metagenomes</taxon>
        <taxon>ecological metagenomes</taxon>
    </lineage>
</organism>
<dbReference type="AlphaFoldDB" id="A0A0F8Z9H8"/>
<comment type="caution">
    <text evidence="1">The sequence shown here is derived from an EMBL/GenBank/DDBJ whole genome shotgun (WGS) entry which is preliminary data.</text>
</comment>
<sequence>NRFTCDPSGILTFNRGWHGEGVICDDILMDPTTPLNLTMIDKINRIFFEQVMSLPKEGGELHLVGTAQHAQDLFFQLKNNISWNWAEHKAIVNEANKEVLWPELFSPGMMMDSPANIEGAFVILR</sequence>
<name>A0A0F8Z9H8_9ZZZZ</name>
<dbReference type="EMBL" id="LAZR01061675">
    <property type="protein sequence ID" value="KKK63099.1"/>
    <property type="molecule type" value="Genomic_DNA"/>
</dbReference>
<accession>A0A0F8Z9H8</accession>
<feature type="non-terminal residue" evidence="1">
    <location>
        <position position="1"/>
    </location>
</feature>
<evidence type="ECO:0000313" key="1">
    <source>
        <dbReference type="EMBL" id="KKK63099.1"/>
    </source>
</evidence>
<reference evidence="1" key="1">
    <citation type="journal article" date="2015" name="Nature">
        <title>Complex archaea that bridge the gap between prokaryotes and eukaryotes.</title>
        <authorList>
            <person name="Spang A."/>
            <person name="Saw J.H."/>
            <person name="Jorgensen S.L."/>
            <person name="Zaremba-Niedzwiedzka K."/>
            <person name="Martijn J."/>
            <person name="Lind A.E."/>
            <person name="van Eijk R."/>
            <person name="Schleper C."/>
            <person name="Guy L."/>
            <person name="Ettema T.J."/>
        </authorList>
    </citation>
    <scope>NUCLEOTIDE SEQUENCE</scope>
</reference>
<proteinExistence type="predicted"/>
<gene>
    <name evidence="1" type="ORF">LCGC14_2997720</name>
</gene>